<evidence type="ECO:0000313" key="4">
    <source>
        <dbReference type="Proteomes" id="UP000471126"/>
    </source>
</evidence>
<feature type="region of interest" description="Disordered" evidence="1">
    <location>
        <begin position="48"/>
        <end position="103"/>
    </location>
</feature>
<feature type="compositionally biased region" description="Low complexity" evidence="1">
    <location>
        <begin position="87"/>
        <end position="96"/>
    </location>
</feature>
<dbReference type="InterPro" id="IPR012338">
    <property type="entry name" value="Beta-lactam/transpept-like"/>
</dbReference>
<dbReference type="EMBL" id="JAAGWE010000020">
    <property type="protein sequence ID" value="NEM06995.1"/>
    <property type="molecule type" value="Genomic_DNA"/>
</dbReference>
<dbReference type="SUPFAM" id="SSF56601">
    <property type="entry name" value="beta-lactamase/transpeptidase-like"/>
    <property type="match status" value="1"/>
</dbReference>
<dbReference type="Proteomes" id="UP000471126">
    <property type="component" value="Unassembled WGS sequence"/>
</dbReference>
<dbReference type="Gene3D" id="3.40.710.10">
    <property type="entry name" value="DD-peptidase/beta-lactamase superfamily"/>
    <property type="match status" value="1"/>
</dbReference>
<organism evidence="3 4">
    <name type="scientific">Geodermatophilus normandii</name>
    <dbReference type="NCBI Taxonomy" id="1137989"/>
    <lineage>
        <taxon>Bacteria</taxon>
        <taxon>Bacillati</taxon>
        <taxon>Actinomycetota</taxon>
        <taxon>Actinomycetes</taxon>
        <taxon>Geodermatophilales</taxon>
        <taxon>Geodermatophilaceae</taxon>
        <taxon>Geodermatophilus</taxon>
    </lineage>
</organism>
<evidence type="ECO:0000259" key="2">
    <source>
        <dbReference type="Pfam" id="PF13354"/>
    </source>
</evidence>
<protein>
    <submittedName>
        <fullName evidence="3">LppW family protein</fullName>
    </submittedName>
</protein>
<dbReference type="Pfam" id="PF13354">
    <property type="entry name" value="Beta-lactamase2"/>
    <property type="match status" value="1"/>
</dbReference>
<accession>A0A6P0GI51</accession>
<comment type="caution">
    <text evidence="3">The sequence shown here is derived from an EMBL/GenBank/DDBJ whole genome shotgun (WGS) entry which is preliminary data.</text>
</comment>
<sequence>MSAVRPLSRRRQVASRLVTAALTVVLASVLVTTATGLLAVLLARQGGSGPGGTGQGGTGQGGTGQGGTGGGTGGGTVDAVAVPGLQPLGAPGRPATPALPPPPAPVDAPAVLAAVDAAAAAARGTVDVVVLDAAGRPLVAGPSSGEVRYTASLVKLLVVGRLLALDATGALELGDRDLALMERAIVRSDDGAMSVLWDRHDGAALVTAAAAGAGLTATAPPAVAGEWGEATTSAADVATFLAGLATTSGSAPAAPLLGWMQTTTATAADGFDQVFGLLQGAAGVAAKQGWMCCVDGRRQLHSAGVLPDGRVVVLLGDFPTSTSWARARSALDAAAVAVLGAVG</sequence>
<dbReference type="GO" id="GO:0008800">
    <property type="term" value="F:beta-lactamase activity"/>
    <property type="evidence" value="ECO:0007669"/>
    <property type="project" value="InterPro"/>
</dbReference>
<feature type="compositionally biased region" description="Gly residues" evidence="1">
    <location>
        <begin position="48"/>
        <end position="76"/>
    </location>
</feature>
<evidence type="ECO:0000256" key="1">
    <source>
        <dbReference type="SAM" id="MobiDB-lite"/>
    </source>
</evidence>
<dbReference type="AlphaFoldDB" id="A0A6P0GI51"/>
<name>A0A6P0GI51_9ACTN</name>
<evidence type="ECO:0000313" key="3">
    <source>
        <dbReference type="EMBL" id="NEM06995.1"/>
    </source>
</evidence>
<feature type="domain" description="Beta-lactamase class A catalytic" evidence="2">
    <location>
        <begin position="180"/>
        <end position="313"/>
    </location>
</feature>
<dbReference type="InterPro" id="IPR045155">
    <property type="entry name" value="Beta-lactam_cat"/>
</dbReference>
<gene>
    <name evidence="3" type="ORF">GCU54_13360</name>
</gene>
<dbReference type="RefSeq" id="WP_163477116.1">
    <property type="nucleotide sequence ID" value="NZ_JAAGWE010000020.1"/>
</dbReference>
<proteinExistence type="predicted"/>
<reference evidence="3 4" key="1">
    <citation type="submission" date="2019-12" db="EMBL/GenBank/DDBJ databases">
        <title>WGS of CPCC 203550 I12A-02606.</title>
        <authorList>
            <person name="Jiang Z."/>
        </authorList>
    </citation>
    <scope>NUCLEOTIDE SEQUENCE [LARGE SCALE GENOMIC DNA]</scope>
    <source>
        <strain evidence="3 4">I12A-02606</strain>
    </source>
</reference>
<dbReference type="GO" id="GO:0030655">
    <property type="term" value="P:beta-lactam antibiotic catabolic process"/>
    <property type="evidence" value="ECO:0007669"/>
    <property type="project" value="InterPro"/>
</dbReference>